<name>A0A6S7HTD7_PARCT</name>
<comment type="caution">
    <text evidence="1">The sequence shown here is derived from an EMBL/GenBank/DDBJ whole genome shotgun (WGS) entry which is preliminary data.</text>
</comment>
<dbReference type="AlphaFoldDB" id="A0A6S7HTD7"/>
<protein>
    <submittedName>
        <fullName evidence="1">Uncharacterized protein</fullName>
    </submittedName>
</protein>
<gene>
    <name evidence="1" type="ORF">PACLA_8A002678</name>
</gene>
<accession>A0A6S7HTD7</accession>
<evidence type="ECO:0000313" key="1">
    <source>
        <dbReference type="EMBL" id="CAB4006570.1"/>
    </source>
</evidence>
<evidence type="ECO:0000313" key="2">
    <source>
        <dbReference type="Proteomes" id="UP001152795"/>
    </source>
</evidence>
<sequence length="97" mass="10799">MSSPFSVTEVQLALTTAVQLPLQPKVATKGKTSERSKKKRKRPAIDSDGETSQAMACIIAVMNTNKITAKEAVLSYKKELDEEYSYDYVDLISLGRW</sequence>
<organism evidence="1 2">
    <name type="scientific">Paramuricea clavata</name>
    <name type="common">Red gorgonian</name>
    <name type="synonym">Violescent sea-whip</name>
    <dbReference type="NCBI Taxonomy" id="317549"/>
    <lineage>
        <taxon>Eukaryota</taxon>
        <taxon>Metazoa</taxon>
        <taxon>Cnidaria</taxon>
        <taxon>Anthozoa</taxon>
        <taxon>Octocorallia</taxon>
        <taxon>Malacalcyonacea</taxon>
        <taxon>Plexauridae</taxon>
        <taxon>Paramuricea</taxon>
    </lineage>
</organism>
<reference evidence="1" key="1">
    <citation type="submission" date="2020-04" db="EMBL/GenBank/DDBJ databases">
        <authorList>
            <person name="Alioto T."/>
            <person name="Alioto T."/>
            <person name="Gomez Garrido J."/>
        </authorList>
    </citation>
    <scope>NUCLEOTIDE SEQUENCE</scope>
    <source>
        <strain evidence="1">A484AB</strain>
    </source>
</reference>
<dbReference type="Proteomes" id="UP001152795">
    <property type="component" value="Unassembled WGS sequence"/>
</dbReference>
<dbReference type="EMBL" id="CACRXK020005543">
    <property type="protein sequence ID" value="CAB4006570.1"/>
    <property type="molecule type" value="Genomic_DNA"/>
</dbReference>
<proteinExistence type="predicted"/>
<keyword evidence="2" id="KW-1185">Reference proteome</keyword>